<evidence type="ECO:0000313" key="1">
    <source>
        <dbReference type="EMBL" id="PIS16942.1"/>
    </source>
</evidence>
<proteinExistence type="predicted"/>
<protein>
    <submittedName>
        <fullName evidence="1">Uncharacterized protein</fullName>
    </submittedName>
</protein>
<dbReference type="Proteomes" id="UP000229080">
    <property type="component" value="Unassembled WGS sequence"/>
</dbReference>
<organism evidence="1 2">
    <name type="scientific">Candidatus Portnoybacteria bacterium CG09_land_8_20_14_0_10_44_13</name>
    <dbReference type="NCBI Taxonomy" id="1974811"/>
    <lineage>
        <taxon>Bacteria</taxon>
        <taxon>Candidatus Portnoyibacteriota</taxon>
    </lineage>
</organism>
<dbReference type="EMBL" id="PEZF01000037">
    <property type="protein sequence ID" value="PIS16942.1"/>
    <property type="molecule type" value="Genomic_DNA"/>
</dbReference>
<reference evidence="2" key="1">
    <citation type="submission" date="2017-09" db="EMBL/GenBank/DDBJ databases">
        <title>Depth-based differentiation of microbial function through sediment-hosted aquifers and enrichment of novel symbionts in the deep terrestrial subsurface.</title>
        <authorList>
            <person name="Probst A.J."/>
            <person name="Ladd B."/>
            <person name="Jarett J.K."/>
            <person name="Geller-Mcgrath D.E."/>
            <person name="Sieber C.M.K."/>
            <person name="Emerson J.B."/>
            <person name="Anantharaman K."/>
            <person name="Thomas B.C."/>
            <person name="Malmstrom R."/>
            <person name="Stieglmeier M."/>
            <person name="Klingl A."/>
            <person name="Woyke T."/>
            <person name="Ryan C.M."/>
            <person name="Banfield J.F."/>
        </authorList>
    </citation>
    <scope>NUCLEOTIDE SEQUENCE [LARGE SCALE GENOMIC DNA]</scope>
</reference>
<name>A0A2H0WWA4_9BACT</name>
<evidence type="ECO:0000313" key="2">
    <source>
        <dbReference type="Proteomes" id="UP000229080"/>
    </source>
</evidence>
<accession>A0A2H0WWA4</accession>
<comment type="caution">
    <text evidence="1">The sequence shown here is derived from an EMBL/GenBank/DDBJ whole genome shotgun (WGS) entry which is preliminary data.</text>
</comment>
<sequence>MKEINGVARHLILYSKNHYQCSGDMIADLKQILGKMLSMDPEYISHDDIFCWFNDAVGEVYSPEQILAEWREGFIKRQISPFNSELNLLGREVKRAVWSEIARIIVKHNVEVLINFYLSFLRGLAIKDESGAVLYDLGKSDPNLLPLAAEK</sequence>
<dbReference type="AlphaFoldDB" id="A0A2H0WWA4"/>
<gene>
    <name evidence="1" type="ORF">COT61_01200</name>
</gene>